<sequence>MNNEMVWLNGQFVAADKLYWPLDDRGLALGDGLFETVRLVSGKPRLFGEHWARLQYAAKALAIGGGFAGKQVETNLIELAQQNNIKDGSARILLSRGQGPRGLDVPAKADPYLLLRTFAPRPPTRTTTKLALSKVRRCASNPLSQYKTISHLDMVMSRQWLMDGAKGNESLLLDTRGYVSCAGVA</sequence>
<feature type="non-terminal residue" evidence="2">
    <location>
        <position position="185"/>
    </location>
</feature>
<protein>
    <recommendedName>
        <fullName evidence="3">Aminodeoxychorismate lyase</fullName>
    </recommendedName>
</protein>
<dbReference type="InterPro" id="IPR001544">
    <property type="entry name" value="Aminotrans_IV"/>
</dbReference>
<dbReference type="SUPFAM" id="SSF56752">
    <property type="entry name" value="D-aminoacid aminotransferase-like PLP-dependent enzymes"/>
    <property type="match status" value="1"/>
</dbReference>
<proteinExistence type="inferred from homology"/>
<dbReference type="Gene3D" id="3.20.10.10">
    <property type="entry name" value="D-amino Acid Aminotransferase, subunit A, domain 2"/>
    <property type="match status" value="1"/>
</dbReference>
<evidence type="ECO:0000313" key="2">
    <source>
        <dbReference type="EMBL" id="VAV88925.1"/>
    </source>
</evidence>
<dbReference type="InterPro" id="IPR050571">
    <property type="entry name" value="Class-IV_PLP-Dep_Aminotrnsfr"/>
</dbReference>
<dbReference type="GO" id="GO:0046394">
    <property type="term" value="P:carboxylic acid biosynthetic process"/>
    <property type="evidence" value="ECO:0007669"/>
    <property type="project" value="UniProtKB-ARBA"/>
</dbReference>
<organism evidence="2">
    <name type="scientific">hydrothermal vent metagenome</name>
    <dbReference type="NCBI Taxonomy" id="652676"/>
    <lineage>
        <taxon>unclassified sequences</taxon>
        <taxon>metagenomes</taxon>
        <taxon>ecological metagenomes</taxon>
    </lineage>
</organism>
<accession>A0A3B0S058</accession>
<dbReference type="Gene3D" id="3.30.470.10">
    <property type="match status" value="1"/>
</dbReference>
<dbReference type="InterPro" id="IPR036038">
    <property type="entry name" value="Aminotransferase-like"/>
</dbReference>
<name>A0A3B0S058_9ZZZZ</name>
<gene>
    <name evidence="2" type="ORF">MNBD_ALPHA06-367</name>
</gene>
<comment type="similarity">
    <text evidence="1">Belongs to the class-IV pyridoxal-phosphate-dependent aminotransferase family.</text>
</comment>
<dbReference type="InterPro" id="IPR043131">
    <property type="entry name" value="BCAT-like_N"/>
</dbReference>
<evidence type="ECO:0000256" key="1">
    <source>
        <dbReference type="ARBA" id="ARBA00009320"/>
    </source>
</evidence>
<dbReference type="AlphaFoldDB" id="A0A3B0S058"/>
<dbReference type="PANTHER" id="PTHR42743:SF11">
    <property type="entry name" value="AMINODEOXYCHORISMATE LYASE"/>
    <property type="match status" value="1"/>
</dbReference>
<dbReference type="GO" id="GO:0003824">
    <property type="term" value="F:catalytic activity"/>
    <property type="evidence" value="ECO:0007669"/>
    <property type="project" value="InterPro"/>
</dbReference>
<reference evidence="2" key="1">
    <citation type="submission" date="2018-06" db="EMBL/GenBank/DDBJ databases">
        <authorList>
            <person name="Zhirakovskaya E."/>
        </authorList>
    </citation>
    <scope>NUCLEOTIDE SEQUENCE</scope>
</reference>
<dbReference type="InterPro" id="IPR043132">
    <property type="entry name" value="BCAT-like_C"/>
</dbReference>
<dbReference type="Pfam" id="PF01063">
    <property type="entry name" value="Aminotran_4"/>
    <property type="match status" value="1"/>
</dbReference>
<dbReference type="PANTHER" id="PTHR42743">
    <property type="entry name" value="AMINO-ACID AMINOTRANSFERASE"/>
    <property type="match status" value="1"/>
</dbReference>
<dbReference type="EMBL" id="UOEE01000079">
    <property type="protein sequence ID" value="VAV88925.1"/>
    <property type="molecule type" value="Genomic_DNA"/>
</dbReference>
<evidence type="ECO:0008006" key="3">
    <source>
        <dbReference type="Google" id="ProtNLM"/>
    </source>
</evidence>